<dbReference type="GO" id="GO:0005524">
    <property type="term" value="F:ATP binding"/>
    <property type="evidence" value="ECO:0007669"/>
    <property type="project" value="UniProtKB-UniRule"/>
</dbReference>
<evidence type="ECO:0000256" key="1">
    <source>
        <dbReference type="ARBA" id="ARBA00012513"/>
    </source>
</evidence>
<dbReference type="InterPro" id="IPR000719">
    <property type="entry name" value="Prot_kinase_dom"/>
</dbReference>
<keyword evidence="2 10" id="KW-0723">Serine/threonine-protein kinase</keyword>
<dbReference type="GO" id="GO:0004674">
    <property type="term" value="F:protein serine/threonine kinase activity"/>
    <property type="evidence" value="ECO:0007669"/>
    <property type="project" value="UniProtKB-KW"/>
</dbReference>
<comment type="catalytic activity">
    <reaction evidence="7">
        <text>L-threonyl-[protein] + ATP = O-phospho-L-threonyl-[protein] + ADP + H(+)</text>
        <dbReference type="Rhea" id="RHEA:46608"/>
        <dbReference type="Rhea" id="RHEA-COMP:11060"/>
        <dbReference type="Rhea" id="RHEA-COMP:11605"/>
        <dbReference type="ChEBI" id="CHEBI:15378"/>
        <dbReference type="ChEBI" id="CHEBI:30013"/>
        <dbReference type="ChEBI" id="CHEBI:30616"/>
        <dbReference type="ChEBI" id="CHEBI:61977"/>
        <dbReference type="ChEBI" id="CHEBI:456216"/>
        <dbReference type="EC" id="2.7.11.1"/>
    </reaction>
</comment>
<evidence type="ECO:0000256" key="2">
    <source>
        <dbReference type="ARBA" id="ARBA00022527"/>
    </source>
</evidence>
<dbReference type="PANTHER" id="PTHR43895">
    <property type="entry name" value="CALCIUM/CALMODULIN-DEPENDENT PROTEIN KINASE KINASE-RELATED"/>
    <property type="match status" value="1"/>
</dbReference>
<keyword evidence="4 9" id="KW-0547">Nucleotide-binding</keyword>
<dbReference type="InterPro" id="IPR011009">
    <property type="entry name" value="Kinase-like_dom_sf"/>
</dbReference>
<comment type="similarity">
    <text evidence="10">Belongs to the protein kinase superfamily.</text>
</comment>
<dbReference type="GeneID" id="34522411"/>
<gene>
    <name evidence="13" type="ORF">KUCA_T00005020001</name>
</gene>
<evidence type="ECO:0000256" key="9">
    <source>
        <dbReference type="PROSITE-ProRule" id="PRU10141"/>
    </source>
</evidence>
<dbReference type="InterPro" id="IPR008271">
    <property type="entry name" value="Ser/Thr_kinase_AS"/>
</dbReference>
<reference evidence="13" key="2">
    <citation type="submission" date="2014-02" db="EMBL/GenBank/DDBJ databases">
        <title>Complete DNA sequence of /Kuraishia capsulata/ illustrates novel genomic features among budding yeasts (/Saccharomycotina/).</title>
        <authorList>
            <person name="Morales L."/>
            <person name="Noel B."/>
            <person name="Porcel B."/>
            <person name="Marcet-Houben M."/>
            <person name="Hullo M-F."/>
            <person name="Sacerdot C."/>
            <person name="Tekaia F."/>
            <person name="Leh-Louis V."/>
            <person name="Despons L."/>
            <person name="Khanna V."/>
            <person name="Aury J-M."/>
            <person name="Barbe V."/>
            <person name="Couloux A."/>
            <person name="Labadie K."/>
            <person name="Pelletier E."/>
            <person name="Souciet J-L."/>
            <person name="Boekhout T."/>
            <person name="Gabaldon T."/>
            <person name="Wincker P."/>
            <person name="Dujon B."/>
        </authorList>
    </citation>
    <scope>NUCLEOTIDE SEQUENCE</scope>
    <source>
        <strain evidence="13">CBS 1993</strain>
    </source>
</reference>
<evidence type="ECO:0000256" key="4">
    <source>
        <dbReference type="ARBA" id="ARBA00022741"/>
    </source>
</evidence>
<dbReference type="SMART" id="SM00220">
    <property type="entry name" value="S_TKc"/>
    <property type="match status" value="1"/>
</dbReference>
<dbReference type="SUPFAM" id="SSF56112">
    <property type="entry name" value="Protein kinase-like (PK-like)"/>
    <property type="match status" value="1"/>
</dbReference>
<keyword evidence="6 9" id="KW-0067">ATP-binding</keyword>
<keyword evidence="14" id="KW-1185">Reference proteome</keyword>
<dbReference type="GO" id="GO:0030447">
    <property type="term" value="P:filamentous growth"/>
    <property type="evidence" value="ECO:0007669"/>
    <property type="project" value="UniProtKB-ARBA"/>
</dbReference>
<feature type="binding site" evidence="9">
    <location>
        <position position="45"/>
    </location>
    <ligand>
        <name>ATP</name>
        <dbReference type="ChEBI" id="CHEBI:30616"/>
    </ligand>
</feature>
<evidence type="ECO:0000256" key="6">
    <source>
        <dbReference type="ARBA" id="ARBA00022840"/>
    </source>
</evidence>
<evidence type="ECO:0000256" key="3">
    <source>
        <dbReference type="ARBA" id="ARBA00022679"/>
    </source>
</evidence>
<reference evidence="13" key="1">
    <citation type="submission" date="2013-12" db="EMBL/GenBank/DDBJ databases">
        <authorList>
            <person name="Genoscope - CEA"/>
        </authorList>
    </citation>
    <scope>NUCLEOTIDE SEQUENCE</scope>
    <source>
        <strain evidence="13">CBS 1993</strain>
    </source>
</reference>
<keyword evidence="3" id="KW-0808">Transferase</keyword>
<dbReference type="PROSITE" id="PS50011">
    <property type="entry name" value="PROTEIN_KINASE_DOM"/>
    <property type="match status" value="1"/>
</dbReference>
<evidence type="ECO:0000256" key="7">
    <source>
        <dbReference type="ARBA" id="ARBA00047899"/>
    </source>
</evidence>
<keyword evidence="5" id="KW-0418">Kinase</keyword>
<name>W6MQM4_9ASCO</name>
<dbReference type="HOGENOM" id="CLU_000288_172_4_1"/>
<sequence length="474" mass="54007">MSLSNLILNNKYQLDHKVGSGSYGVVYSARHLYTGKVFGIKVILKKDKLLSPSTHTDASCSKKVVLELEWKLGQVGLNSNGQLKANLLDLDLISSYGYKCKILKEISLQLKVHKHPNILSIYKVFDSEWALFVVMDYYPEGDLFSTIVDKKRYSQDPRLLKSVFVQLVDAITYCHSKNVYHCDLKPENILVAENGTKLILADFGLAVMDGEIESNVCCGSSYYMAPERIQNLGDCYDDVNNHELHLERLANDAFKLQHSRHNVKFPTLAGDVWSLCIILINLISIRNPWSKASIMDVTFKAFMEDNSVLMRILPLSEEVYRLLKKYLRLNPYDRHSIFELRQDVIRVPKLSQSGPLSEECNVDDDELFLCQVPIDHVKFNRETSEDEGLGEPEPSRMQAKDHRMQVKELINDYKLEFPDDIMDGGLKDASDFQEDALVPVSSSSTPGTSVSDYEPTKSYVEFLSQQIYPPVPWK</sequence>
<dbReference type="InterPro" id="IPR017441">
    <property type="entry name" value="Protein_kinase_ATP_BS"/>
</dbReference>
<dbReference type="Pfam" id="PF00069">
    <property type="entry name" value="Pkinase"/>
    <property type="match status" value="1"/>
</dbReference>
<evidence type="ECO:0000256" key="8">
    <source>
        <dbReference type="ARBA" id="ARBA00048679"/>
    </source>
</evidence>
<evidence type="ECO:0000313" key="14">
    <source>
        <dbReference type="Proteomes" id="UP000019384"/>
    </source>
</evidence>
<organism evidence="13 14">
    <name type="scientific">Kuraishia capsulata CBS 1993</name>
    <dbReference type="NCBI Taxonomy" id="1382522"/>
    <lineage>
        <taxon>Eukaryota</taxon>
        <taxon>Fungi</taxon>
        <taxon>Dikarya</taxon>
        <taxon>Ascomycota</taxon>
        <taxon>Saccharomycotina</taxon>
        <taxon>Pichiomycetes</taxon>
        <taxon>Pichiales</taxon>
        <taxon>Pichiaceae</taxon>
        <taxon>Kuraishia</taxon>
    </lineage>
</organism>
<proteinExistence type="inferred from homology"/>
<dbReference type="EC" id="2.7.11.1" evidence="1"/>
<dbReference type="AlphaFoldDB" id="W6MQM4"/>
<dbReference type="Gene3D" id="1.10.510.10">
    <property type="entry name" value="Transferase(Phosphotransferase) domain 1"/>
    <property type="match status" value="1"/>
</dbReference>
<dbReference type="RefSeq" id="XP_022461023.1">
    <property type="nucleotide sequence ID" value="XM_022606164.1"/>
</dbReference>
<dbReference type="GO" id="GO:0007165">
    <property type="term" value="P:signal transduction"/>
    <property type="evidence" value="ECO:0007669"/>
    <property type="project" value="TreeGrafter"/>
</dbReference>
<comment type="catalytic activity">
    <reaction evidence="8">
        <text>L-seryl-[protein] + ATP = O-phospho-L-seryl-[protein] + ADP + H(+)</text>
        <dbReference type="Rhea" id="RHEA:17989"/>
        <dbReference type="Rhea" id="RHEA-COMP:9863"/>
        <dbReference type="Rhea" id="RHEA-COMP:11604"/>
        <dbReference type="ChEBI" id="CHEBI:15378"/>
        <dbReference type="ChEBI" id="CHEBI:29999"/>
        <dbReference type="ChEBI" id="CHEBI:30616"/>
        <dbReference type="ChEBI" id="CHEBI:83421"/>
        <dbReference type="ChEBI" id="CHEBI:456216"/>
        <dbReference type="EC" id="2.7.11.1"/>
    </reaction>
</comment>
<dbReference type="PANTHER" id="PTHR43895:SF32">
    <property type="entry name" value="SERINE_THREONINE-PROTEIN KINASE CHK1"/>
    <property type="match status" value="1"/>
</dbReference>
<feature type="domain" description="Protein kinase" evidence="12">
    <location>
        <begin position="12"/>
        <end position="350"/>
    </location>
</feature>
<evidence type="ECO:0000313" key="13">
    <source>
        <dbReference type="EMBL" id="CDK29034.1"/>
    </source>
</evidence>
<dbReference type="STRING" id="1382522.W6MQM4"/>
<dbReference type="PROSITE" id="PS00108">
    <property type="entry name" value="PROTEIN_KINASE_ST"/>
    <property type="match status" value="1"/>
</dbReference>
<evidence type="ECO:0000259" key="12">
    <source>
        <dbReference type="PROSITE" id="PS50011"/>
    </source>
</evidence>
<accession>W6MQM4</accession>
<protein>
    <recommendedName>
        <fullName evidence="1">non-specific serine/threonine protein kinase</fullName>
        <ecNumber evidence="1">2.7.11.1</ecNumber>
    </recommendedName>
</protein>
<evidence type="ECO:0000256" key="11">
    <source>
        <dbReference type="SAM" id="MobiDB-lite"/>
    </source>
</evidence>
<dbReference type="EMBL" id="HG793130">
    <property type="protein sequence ID" value="CDK29034.1"/>
    <property type="molecule type" value="Genomic_DNA"/>
</dbReference>
<evidence type="ECO:0000256" key="5">
    <source>
        <dbReference type="ARBA" id="ARBA00022777"/>
    </source>
</evidence>
<dbReference type="PROSITE" id="PS00107">
    <property type="entry name" value="PROTEIN_KINASE_ATP"/>
    <property type="match status" value="1"/>
</dbReference>
<evidence type="ECO:0000256" key="10">
    <source>
        <dbReference type="RuleBase" id="RU000304"/>
    </source>
</evidence>
<dbReference type="Gene3D" id="3.30.200.20">
    <property type="entry name" value="Phosphorylase Kinase, domain 1"/>
    <property type="match status" value="1"/>
</dbReference>
<dbReference type="OrthoDB" id="541276at2759"/>
<dbReference type="Proteomes" id="UP000019384">
    <property type="component" value="Unassembled WGS sequence"/>
</dbReference>
<feature type="region of interest" description="Disordered" evidence="11">
    <location>
        <begin position="381"/>
        <end position="400"/>
    </location>
</feature>